<dbReference type="EMBL" id="JBHSOG010000049">
    <property type="protein sequence ID" value="MFC5770245.1"/>
    <property type="molecule type" value="Genomic_DNA"/>
</dbReference>
<evidence type="ECO:0000256" key="2">
    <source>
        <dbReference type="ARBA" id="ARBA00022741"/>
    </source>
</evidence>
<dbReference type="PIRSF" id="PIRSF006806">
    <property type="entry name" value="FTHF_cligase"/>
    <property type="match status" value="1"/>
</dbReference>
<dbReference type="RefSeq" id="WP_385961293.1">
    <property type="nucleotide sequence ID" value="NZ_JBHSOG010000049.1"/>
</dbReference>
<keyword evidence="4" id="KW-0460">Magnesium</keyword>
<evidence type="ECO:0000313" key="5">
    <source>
        <dbReference type="EMBL" id="MFC5770245.1"/>
    </source>
</evidence>
<dbReference type="Proteomes" id="UP001595974">
    <property type="component" value="Unassembled WGS sequence"/>
</dbReference>
<evidence type="ECO:0000256" key="3">
    <source>
        <dbReference type="ARBA" id="ARBA00022840"/>
    </source>
</evidence>
<keyword evidence="2 4" id="KW-0547">Nucleotide-binding</keyword>
<keyword evidence="5" id="KW-0436">Ligase</keyword>
<reference evidence="6" key="1">
    <citation type="journal article" date="2019" name="Int. J. Syst. Evol. Microbiol.">
        <title>The Global Catalogue of Microorganisms (GCM) 10K type strain sequencing project: providing services to taxonomists for standard genome sequencing and annotation.</title>
        <authorList>
            <consortium name="The Broad Institute Genomics Platform"/>
            <consortium name="The Broad Institute Genome Sequencing Center for Infectious Disease"/>
            <person name="Wu L."/>
            <person name="Ma J."/>
        </authorList>
    </citation>
    <scope>NUCLEOTIDE SEQUENCE [LARGE SCALE GENOMIC DNA]</scope>
    <source>
        <strain evidence="6">SHR3</strain>
    </source>
</reference>
<evidence type="ECO:0000256" key="4">
    <source>
        <dbReference type="RuleBase" id="RU361279"/>
    </source>
</evidence>
<name>A0ABW1ASW5_9RHOO</name>
<keyword evidence="3 4" id="KW-0067">ATP-binding</keyword>
<dbReference type="Pfam" id="PF01812">
    <property type="entry name" value="5-FTHF_cyc-lig"/>
    <property type="match status" value="1"/>
</dbReference>
<dbReference type="InterPro" id="IPR037171">
    <property type="entry name" value="NagB/RpiA_transferase-like"/>
</dbReference>
<comment type="cofactor">
    <cofactor evidence="4">
        <name>Mg(2+)</name>
        <dbReference type="ChEBI" id="CHEBI:18420"/>
    </cofactor>
</comment>
<dbReference type="InterPro" id="IPR024185">
    <property type="entry name" value="FTHF_cligase-like_sf"/>
</dbReference>
<comment type="similarity">
    <text evidence="1 4">Belongs to the 5-formyltetrahydrofolate cyclo-ligase family.</text>
</comment>
<sequence>MSFSAPASPAADVDHTRRSMRDQALAARQALSGEHRAALTERLAGHLDGLVACLAPAVLGFCWPYRAEPDLRGWVVRWLAGGGARIAALPVVIGRGQAMAFRPWTPDCAMQPDRHGIPHPVEGGFVVPDVVLVPLNAFDAEGFRLGYGGGYFDRTLARMRPLAVGVGFEVGRVASVCPQPHDVPMDWIVTEAGAARAIRR</sequence>
<gene>
    <name evidence="5" type="ORF">ACFPTN_12755</name>
</gene>
<dbReference type="EC" id="6.3.3.2" evidence="4"/>
<evidence type="ECO:0000313" key="6">
    <source>
        <dbReference type="Proteomes" id="UP001595974"/>
    </source>
</evidence>
<accession>A0ABW1ASW5</accession>
<keyword evidence="4" id="KW-0479">Metal-binding</keyword>
<dbReference type="PANTHER" id="PTHR23407">
    <property type="entry name" value="ATPASE INHIBITOR/5-FORMYLTETRAHYDROFOLATE CYCLO-LIGASE"/>
    <property type="match status" value="1"/>
</dbReference>
<comment type="caution">
    <text evidence="5">The sequence shown here is derived from an EMBL/GenBank/DDBJ whole genome shotgun (WGS) entry which is preliminary data.</text>
</comment>
<organism evidence="5 6">
    <name type="scientific">Thauera sinica</name>
    <dbReference type="NCBI Taxonomy" id="2665146"/>
    <lineage>
        <taxon>Bacteria</taxon>
        <taxon>Pseudomonadati</taxon>
        <taxon>Pseudomonadota</taxon>
        <taxon>Betaproteobacteria</taxon>
        <taxon>Rhodocyclales</taxon>
        <taxon>Zoogloeaceae</taxon>
        <taxon>Thauera</taxon>
    </lineage>
</organism>
<comment type="catalytic activity">
    <reaction evidence="4">
        <text>(6S)-5-formyl-5,6,7,8-tetrahydrofolate + ATP = (6R)-5,10-methenyltetrahydrofolate + ADP + phosphate</text>
        <dbReference type="Rhea" id="RHEA:10488"/>
        <dbReference type="ChEBI" id="CHEBI:30616"/>
        <dbReference type="ChEBI" id="CHEBI:43474"/>
        <dbReference type="ChEBI" id="CHEBI:57455"/>
        <dbReference type="ChEBI" id="CHEBI:57457"/>
        <dbReference type="ChEBI" id="CHEBI:456216"/>
        <dbReference type="EC" id="6.3.3.2"/>
    </reaction>
</comment>
<dbReference type="PANTHER" id="PTHR23407:SF1">
    <property type="entry name" value="5-FORMYLTETRAHYDROFOLATE CYCLO-LIGASE"/>
    <property type="match status" value="1"/>
</dbReference>
<evidence type="ECO:0000256" key="1">
    <source>
        <dbReference type="ARBA" id="ARBA00010638"/>
    </source>
</evidence>
<dbReference type="NCBIfam" id="TIGR02727">
    <property type="entry name" value="MTHFS_bact"/>
    <property type="match status" value="1"/>
</dbReference>
<dbReference type="GO" id="GO:0030272">
    <property type="term" value="F:5-formyltetrahydrofolate cyclo-ligase activity"/>
    <property type="evidence" value="ECO:0007669"/>
    <property type="project" value="UniProtKB-EC"/>
</dbReference>
<proteinExistence type="inferred from homology"/>
<keyword evidence="6" id="KW-1185">Reference proteome</keyword>
<protein>
    <recommendedName>
        <fullName evidence="4">5-formyltetrahydrofolate cyclo-ligase</fullName>
        <ecNumber evidence="4">6.3.3.2</ecNumber>
    </recommendedName>
</protein>
<dbReference type="InterPro" id="IPR002698">
    <property type="entry name" value="FTHF_cligase"/>
</dbReference>
<dbReference type="SUPFAM" id="SSF100950">
    <property type="entry name" value="NagB/RpiA/CoA transferase-like"/>
    <property type="match status" value="1"/>
</dbReference>
<dbReference type="Gene3D" id="3.40.50.10420">
    <property type="entry name" value="NagB/RpiA/CoA transferase-like"/>
    <property type="match status" value="1"/>
</dbReference>